<dbReference type="InterPro" id="IPR011545">
    <property type="entry name" value="DEAD/DEAH_box_helicase_dom"/>
</dbReference>
<keyword evidence="3" id="KW-0808">Transferase</keyword>
<accession>A0AAW2SWC4</accession>
<dbReference type="Pfam" id="PF00069">
    <property type="entry name" value="Pkinase"/>
    <property type="match status" value="1"/>
</dbReference>
<dbReference type="PANTHER" id="PTHR24055">
    <property type="entry name" value="MITOGEN-ACTIVATED PROTEIN KINASE"/>
    <property type="match status" value="1"/>
</dbReference>
<keyword evidence="4 7" id="KW-0547">Nucleotide-binding</keyword>
<dbReference type="PROSITE" id="PS50011">
    <property type="entry name" value="PROTEIN_KINASE_DOM"/>
    <property type="match status" value="1"/>
</dbReference>
<dbReference type="InterPro" id="IPR000719">
    <property type="entry name" value="Prot_kinase_dom"/>
</dbReference>
<dbReference type="InterPro" id="IPR017441">
    <property type="entry name" value="Protein_kinase_ATP_BS"/>
</dbReference>
<name>A0AAW2SWC4_9LAMI</name>
<evidence type="ECO:0000256" key="7">
    <source>
        <dbReference type="PROSITE-ProRule" id="PRU10141"/>
    </source>
</evidence>
<dbReference type="GO" id="GO:0005524">
    <property type="term" value="F:ATP binding"/>
    <property type="evidence" value="ECO:0007669"/>
    <property type="project" value="UniProtKB-UniRule"/>
</dbReference>
<evidence type="ECO:0000256" key="3">
    <source>
        <dbReference type="ARBA" id="ARBA00022679"/>
    </source>
</evidence>
<reference evidence="9" key="1">
    <citation type="submission" date="2020-06" db="EMBL/GenBank/DDBJ databases">
        <authorList>
            <person name="Li T."/>
            <person name="Hu X."/>
            <person name="Zhang T."/>
            <person name="Song X."/>
            <person name="Zhang H."/>
            <person name="Dai N."/>
            <person name="Sheng W."/>
            <person name="Hou X."/>
            <person name="Wei L."/>
        </authorList>
    </citation>
    <scope>NUCLEOTIDE SEQUENCE</scope>
    <source>
        <strain evidence="9">KEN8</strain>
        <tissue evidence="9">Leaf</tissue>
    </source>
</reference>
<keyword evidence="2" id="KW-0723">Serine/threonine-protein kinase</keyword>
<dbReference type="FunFam" id="1.10.510.10:FF:000624">
    <property type="entry name" value="Mitogen-activated protein kinase"/>
    <property type="match status" value="1"/>
</dbReference>
<dbReference type="SUPFAM" id="SSF52540">
    <property type="entry name" value="P-loop containing nucleoside triphosphate hydrolases"/>
    <property type="match status" value="1"/>
</dbReference>
<reference evidence="9" key="2">
    <citation type="journal article" date="2024" name="Plant">
        <title>Genomic evolution and insights into agronomic trait innovations of Sesamum species.</title>
        <authorList>
            <person name="Miao H."/>
            <person name="Wang L."/>
            <person name="Qu L."/>
            <person name="Liu H."/>
            <person name="Sun Y."/>
            <person name="Le M."/>
            <person name="Wang Q."/>
            <person name="Wei S."/>
            <person name="Zheng Y."/>
            <person name="Lin W."/>
            <person name="Duan Y."/>
            <person name="Cao H."/>
            <person name="Xiong S."/>
            <person name="Wang X."/>
            <person name="Wei L."/>
            <person name="Li C."/>
            <person name="Ma Q."/>
            <person name="Ju M."/>
            <person name="Zhao R."/>
            <person name="Li G."/>
            <person name="Mu C."/>
            <person name="Tian Q."/>
            <person name="Mei H."/>
            <person name="Zhang T."/>
            <person name="Gao T."/>
            <person name="Zhang H."/>
        </authorList>
    </citation>
    <scope>NUCLEOTIDE SEQUENCE</scope>
    <source>
        <strain evidence="9">KEN8</strain>
    </source>
</reference>
<keyword evidence="6 7" id="KW-0067">ATP-binding</keyword>
<dbReference type="PROSITE" id="PS00107">
    <property type="entry name" value="PROTEIN_KINASE_ATP"/>
    <property type="match status" value="1"/>
</dbReference>
<sequence length="690" mass="76847">MLGKLAEAYQEVSTDEMNMPFKDFFTEYGEANLYEIQEVVGKGSYGVVAAAVDTHTGEKVAIKKISANVFHRDLKPKNILANADCKLKICDFGLARASFGDAHLLFFGLYDYVATRWYRAPELCGSFFSKYTPAIDIWSIGCIFAEMLTGKPLFPGKNVVHQLDLITDLLGSPSAEAISRIRNEKARRYLSSMKKKPPVPLSQRFPNIDPLALRLLERLIAFDPKDRPSAEEALADPYFYGLANVEDEPSTQHISKFEFEFERRKLTKDDVRELIYREQTDLGVSSPDAPGVPPWRGPDSLYSALLIKPYGVSVELTNLSNNFSVWRDSRVKQTSLHCEGAMPPCPGERVCGLIDEDHDQNSDSTNQTVAVIPRPCLVSPKKSLDVKASEISNTGTKTKRNDCRQSSCSARCLLRSDSISASKCIGVEGAEYCEKTKKFRRRTGECLERDSGGARDAVAVAQPENPNHLWVLIAALSDAVILFMAVTTLAVHVCSMLRKLLHHFPRTYVDLQNAEMEIDDGQYLIFVGKIMSSRALKTLPVELDPLPKDVTRDLCLPSLSDAAFMVPTELLAFQHYEHLLGLLEKIEEANEKPSVALLTGSTPSKQAQLIRKGLQTGDISMVIGTHTLIAEKVEFSALRIAVVDEQHRFGVVQRGRFNSKKVLETSHDLEKFPDLKAELSMRQPLCPLGD</sequence>
<dbReference type="GO" id="GO:0004674">
    <property type="term" value="F:protein serine/threonine kinase activity"/>
    <property type="evidence" value="ECO:0007669"/>
    <property type="project" value="UniProtKB-KW"/>
</dbReference>
<evidence type="ECO:0000256" key="4">
    <source>
        <dbReference type="ARBA" id="ARBA00022741"/>
    </source>
</evidence>
<organism evidence="9">
    <name type="scientific">Sesamum calycinum</name>
    <dbReference type="NCBI Taxonomy" id="2727403"/>
    <lineage>
        <taxon>Eukaryota</taxon>
        <taxon>Viridiplantae</taxon>
        <taxon>Streptophyta</taxon>
        <taxon>Embryophyta</taxon>
        <taxon>Tracheophyta</taxon>
        <taxon>Spermatophyta</taxon>
        <taxon>Magnoliopsida</taxon>
        <taxon>eudicotyledons</taxon>
        <taxon>Gunneridae</taxon>
        <taxon>Pentapetalae</taxon>
        <taxon>asterids</taxon>
        <taxon>lamiids</taxon>
        <taxon>Lamiales</taxon>
        <taxon>Pedaliaceae</taxon>
        <taxon>Sesamum</taxon>
    </lineage>
</organism>
<dbReference type="AlphaFoldDB" id="A0AAW2SWC4"/>
<comment type="similarity">
    <text evidence="1">Belongs to the protein kinase superfamily. CMGC Ser/Thr protein kinase family. MAP kinase subfamily.</text>
</comment>
<dbReference type="InterPro" id="IPR050117">
    <property type="entry name" value="MAPK"/>
</dbReference>
<dbReference type="InterPro" id="IPR011009">
    <property type="entry name" value="Kinase-like_dom_sf"/>
</dbReference>
<dbReference type="GO" id="GO:0003676">
    <property type="term" value="F:nucleic acid binding"/>
    <property type="evidence" value="ECO:0007669"/>
    <property type="project" value="InterPro"/>
</dbReference>
<keyword evidence="5 9" id="KW-0418">Kinase</keyword>
<proteinExistence type="inferred from homology"/>
<dbReference type="Gene3D" id="3.40.50.300">
    <property type="entry name" value="P-loop containing nucleotide triphosphate hydrolases"/>
    <property type="match status" value="1"/>
</dbReference>
<gene>
    <name evidence="9" type="ORF">Scaly_0120200</name>
</gene>
<protein>
    <submittedName>
        <fullName evidence="9">Mitogen-activated protein kinase</fullName>
    </submittedName>
</protein>
<dbReference type="EMBL" id="JACGWM010000001">
    <property type="protein sequence ID" value="KAL0396718.1"/>
    <property type="molecule type" value="Genomic_DNA"/>
</dbReference>
<dbReference type="Pfam" id="PF00270">
    <property type="entry name" value="DEAD"/>
    <property type="match status" value="1"/>
</dbReference>
<evidence type="ECO:0000256" key="6">
    <source>
        <dbReference type="ARBA" id="ARBA00022840"/>
    </source>
</evidence>
<evidence type="ECO:0000256" key="5">
    <source>
        <dbReference type="ARBA" id="ARBA00022777"/>
    </source>
</evidence>
<dbReference type="Gene3D" id="1.10.510.10">
    <property type="entry name" value="Transferase(Phosphotransferase) domain 1"/>
    <property type="match status" value="2"/>
</dbReference>
<feature type="binding site" evidence="7">
    <location>
        <position position="64"/>
    </location>
    <ligand>
        <name>ATP</name>
        <dbReference type="ChEBI" id="CHEBI:30616"/>
    </ligand>
</feature>
<comment type="caution">
    <text evidence="9">The sequence shown here is derived from an EMBL/GenBank/DDBJ whole genome shotgun (WGS) entry which is preliminary data.</text>
</comment>
<dbReference type="SUPFAM" id="SSF56112">
    <property type="entry name" value="Protein kinase-like (PK-like)"/>
    <property type="match status" value="1"/>
</dbReference>
<dbReference type="SMART" id="SM00220">
    <property type="entry name" value="S_TKc"/>
    <property type="match status" value="1"/>
</dbReference>
<evidence type="ECO:0000259" key="8">
    <source>
        <dbReference type="PROSITE" id="PS50011"/>
    </source>
</evidence>
<feature type="domain" description="Protein kinase" evidence="8">
    <location>
        <begin position="1"/>
        <end position="239"/>
    </location>
</feature>
<evidence type="ECO:0000256" key="2">
    <source>
        <dbReference type="ARBA" id="ARBA00022527"/>
    </source>
</evidence>
<evidence type="ECO:0000313" key="9">
    <source>
        <dbReference type="EMBL" id="KAL0396718.1"/>
    </source>
</evidence>
<evidence type="ECO:0000256" key="1">
    <source>
        <dbReference type="ARBA" id="ARBA00008832"/>
    </source>
</evidence>
<dbReference type="InterPro" id="IPR027417">
    <property type="entry name" value="P-loop_NTPase"/>
</dbReference>